<sequence>MAPDRKALLNADSSSESVSESSSSSSSCLSEEEQGGGIVSSWSSKRTYGLVAEDISSMVRKRRKRTLEENLSVLRSITHSSATRKSCIISDAFKYIEELKQRVRELNRDLAAEVDSRQRELLGSHTHETGRANSGPSLPTVTVVSKECGLEIHVSCEKRPGLLIAVLEAVEALGINVLQARVSCKDYFLFEALSGEDKQGKIAEPHIVKEALLQVIYRINPEKTSPRGSEVMD</sequence>
<evidence type="ECO:0000313" key="6">
    <source>
        <dbReference type="EMBL" id="KAH9314761.1"/>
    </source>
</evidence>
<evidence type="ECO:0000313" key="7">
    <source>
        <dbReference type="Proteomes" id="UP000824469"/>
    </source>
</evidence>
<dbReference type="PROSITE" id="PS51671">
    <property type="entry name" value="ACT"/>
    <property type="match status" value="1"/>
</dbReference>
<organism evidence="6 7">
    <name type="scientific">Taxus chinensis</name>
    <name type="common">Chinese yew</name>
    <name type="synonym">Taxus wallichiana var. chinensis</name>
    <dbReference type="NCBI Taxonomy" id="29808"/>
    <lineage>
        <taxon>Eukaryota</taxon>
        <taxon>Viridiplantae</taxon>
        <taxon>Streptophyta</taxon>
        <taxon>Embryophyta</taxon>
        <taxon>Tracheophyta</taxon>
        <taxon>Spermatophyta</taxon>
        <taxon>Pinopsida</taxon>
        <taxon>Pinidae</taxon>
        <taxon>Conifers II</taxon>
        <taxon>Cupressales</taxon>
        <taxon>Taxaceae</taxon>
        <taxon>Taxus</taxon>
    </lineage>
</organism>
<dbReference type="PANTHER" id="PTHR31945:SF5">
    <property type="entry name" value="TRANSCRIPTION FACTOR SCREAM-LIKE PROTEIN"/>
    <property type="match status" value="1"/>
</dbReference>
<proteinExistence type="predicted"/>
<dbReference type="GO" id="GO:0043565">
    <property type="term" value="F:sequence-specific DNA binding"/>
    <property type="evidence" value="ECO:0007669"/>
    <property type="project" value="TreeGrafter"/>
</dbReference>
<evidence type="ECO:0000259" key="5">
    <source>
        <dbReference type="PROSITE" id="PS51671"/>
    </source>
</evidence>
<dbReference type="OMA" id="HAMGLEN"/>
<comment type="subcellular location">
    <subcellularLocation>
        <location evidence="1">Nucleus</location>
    </subcellularLocation>
</comment>
<protein>
    <recommendedName>
        <fullName evidence="5">ACT domain-containing protein</fullName>
    </recommendedName>
</protein>
<dbReference type="Pfam" id="PF22754">
    <property type="entry name" value="bHLH-TF_ACT-like_plant"/>
    <property type="match status" value="1"/>
</dbReference>
<feature type="coiled-coil region" evidence="3">
    <location>
        <begin position="89"/>
        <end position="116"/>
    </location>
</feature>
<dbReference type="AlphaFoldDB" id="A0AA38G2V2"/>
<evidence type="ECO:0000256" key="2">
    <source>
        <dbReference type="ARBA" id="ARBA00023242"/>
    </source>
</evidence>
<feature type="region of interest" description="Disordered" evidence="4">
    <location>
        <begin position="1"/>
        <end position="40"/>
    </location>
</feature>
<dbReference type="InterPro" id="IPR002912">
    <property type="entry name" value="ACT_dom"/>
</dbReference>
<keyword evidence="3" id="KW-0175">Coiled coil</keyword>
<evidence type="ECO:0000256" key="4">
    <source>
        <dbReference type="SAM" id="MobiDB-lite"/>
    </source>
</evidence>
<dbReference type="EMBL" id="JAHRHJ020000005">
    <property type="protein sequence ID" value="KAH9314761.1"/>
    <property type="molecule type" value="Genomic_DNA"/>
</dbReference>
<comment type="caution">
    <text evidence="6">The sequence shown here is derived from an EMBL/GenBank/DDBJ whole genome shotgun (WGS) entry which is preliminary data.</text>
</comment>
<keyword evidence="7" id="KW-1185">Reference proteome</keyword>
<dbReference type="GO" id="GO:0003700">
    <property type="term" value="F:DNA-binding transcription factor activity"/>
    <property type="evidence" value="ECO:0007669"/>
    <property type="project" value="TreeGrafter"/>
</dbReference>
<dbReference type="InterPro" id="IPR051358">
    <property type="entry name" value="TF_AMS/ICE1/BHLH6-like"/>
</dbReference>
<dbReference type="InterPro" id="IPR054502">
    <property type="entry name" value="bHLH-TF_ACT-like_plant"/>
</dbReference>
<evidence type="ECO:0000256" key="1">
    <source>
        <dbReference type="ARBA" id="ARBA00004123"/>
    </source>
</evidence>
<name>A0AA38G2V2_TAXCH</name>
<dbReference type="PANTHER" id="PTHR31945">
    <property type="entry name" value="TRANSCRIPTION FACTOR SCREAM2-RELATED"/>
    <property type="match status" value="1"/>
</dbReference>
<reference evidence="6 7" key="1">
    <citation type="journal article" date="2021" name="Nat. Plants">
        <title>The Taxus genome provides insights into paclitaxel biosynthesis.</title>
        <authorList>
            <person name="Xiong X."/>
            <person name="Gou J."/>
            <person name="Liao Q."/>
            <person name="Li Y."/>
            <person name="Zhou Q."/>
            <person name="Bi G."/>
            <person name="Li C."/>
            <person name="Du R."/>
            <person name="Wang X."/>
            <person name="Sun T."/>
            <person name="Guo L."/>
            <person name="Liang H."/>
            <person name="Lu P."/>
            <person name="Wu Y."/>
            <person name="Zhang Z."/>
            <person name="Ro D.K."/>
            <person name="Shang Y."/>
            <person name="Huang S."/>
            <person name="Yan J."/>
        </authorList>
    </citation>
    <scope>NUCLEOTIDE SEQUENCE [LARGE SCALE GENOMIC DNA]</scope>
    <source>
        <strain evidence="6">Ta-2019</strain>
    </source>
</reference>
<accession>A0AA38G2V2</accession>
<dbReference type="GO" id="GO:0005634">
    <property type="term" value="C:nucleus"/>
    <property type="evidence" value="ECO:0007669"/>
    <property type="project" value="UniProtKB-SubCell"/>
</dbReference>
<feature type="compositionally biased region" description="Low complexity" evidence="4">
    <location>
        <begin position="13"/>
        <end position="29"/>
    </location>
</feature>
<feature type="non-terminal residue" evidence="6">
    <location>
        <position position="233"/>
    </location>
</feature>
<feature type="domain" description="ACT" evidence="5">
    <location>
        <begin position="151"/>
        <end position="226"/>
    </location>
</feature>
<evidence type="ECO:0000256" key="3">
    <source>
        <dbReference type="SAM" id="Coils"/>
    </source>
</evidence>
<keyword evidence="2" id="KW-0539">Nucleus</keyword>
<dbReference type="Proteomes" id="UP000824469">
    <property type="component" value="Unassembled WGS sequence"/>
</dbReference>
<gene>
    <name evidence="6" type="ORF">KI387_023388</name>
</gene>